<dbReference type="AlphaFoldDB" id="A0A2R5GIF7"/>
<comment type="caution">
    <text evidence="2">The sequence shown here is derived from an EMBL/GenBank/DDBJ whole genome shotgun (WGS) entry which is preliminary data.</text>
</comment>
<sequence length="269" mass="30971">MRINDELDRSLCGIKSMVGVAAARCDLVWVPFAQAVFAKETLLPAAQIKELAYPFLSYVLYKNLEPPLNEALLVQHLDRRYRGSARNEDDEVASASTVGEGFDLTGEVMKAMPKATNSDRERVERAYKKTKLPQNFRNQDEIQDKMEAVADEQQRLLREMRENTLRIRKETLREFAKLQVERSTLTAQLNSANESRASHQSRVERLENNLARKKKALQSKMDQMSINDDTGNRSSSREMEEYKSRIDQLEKKLMTEKSLVAEKNEEIAR</sequence>
<dbReference type="Proteomes" id="UP000241890">
    <property type="component" value="Unassembled WGS sequence"/>
</dbReference>
<protein>
    <submittedName>
        <fullName evidence="2">Uncharacterized protein</fullName>
    </submittedName>
</protein>
<keyword evidence="3" id="KW-1185">Reference proteome</keyword>
<evidence type="ECO:0000256" key="1">
    <source>
        <dbReference type="SAM" id="MobiDB-lite"/>
    </source>
</evidence>
<evidence type="ECO:0000313" key="2">
    <source>
        <dbReference type="EMBL" id="GBG30099.1"/>
    </source>
</evidence>
<proteinExistence type="predicted"/>
<name>A0A2R5GIF7_9STRA</name>
<dbReference type="EMBL" id="BEYU01000070">
    <property type="protein sequence ID" value="GBG30099.1"/>
    <property type="molecule type" value="Genomic_DNA"/>
</dbReference>
<gene>
    <name evidence="2" type="ORF">FCC1311_063192</name>
</gene>
<feature type="non-terminal residue" evidence="2">
    <location>
        <position position="269"/>
    </location>
</feature>
<dbReference type="InParanoid" id="A0A2R5GIF7"/>
<organism evidence="2 3">
    <name type="scientific">Hondaea fermentalgiana</name>
    <dbReference type="NCBI Taxonomy" id="2315210"/>
    <lineage>
        <taxon>Eukaryota</taxon>
        <taxon>Sar</taxon>
        <taxon>Stramenopiles</taxon>
        <taxon>Bigyra</taxon>
        <taxon>Labyrinthulomycetes</taxon>
        <taxon>Thraustochytrida</taxon>
        <taxon>Thraustochytriidae</taxon>
        <taxon>Hondaea</taxon>
    </lineage>
</organism>
<feature type="compositionally biased region" description="Basic and acidic residues" evidence="1">
    <location>
        <begin position="235"/>
        <end position="246"/>
    </location>
</feature>
<accession>A0A2R5GIF7</accession>
<evidence type="ECO:0000313" key="3">
    <source>
        <dbReference type="Proteomes" id="UP000241890"/>
    </source>
</evidence>
<feature type="region of interest" description="Disordered" evidence="1">
    <location>
        <begin position="216"/>
        <end position="246"/>
    </location>
</feature>
<feature type="compositionally biased region" description="Polar residues" evidence="1">
    <location>
        <begin position="220"/>
        <end position="234"/>
    </location>
</feature>
<reference evidence="2 3" key="1">
    <citation type="submission" date="2017-12" db="EMBL/GenBank/DDBJ databases">
        <title>Sequencing, de novo assembly and annotation of complete genome of a new Thraustochytrid species, strain FCC1311.</title>
        <authorList>
            <person name="Sedici K."/>
            <person name="Godart F."/>
            <person name="Aiese Cigliano R."/>
            <person name="Sanseverino W."/>
            <person name="Barakat M."/>
            <person name="Ortet P."/>
            <person name="Marechal E."/>
            <person name="Cagnac O."/>
            <person name="Amato A."/>
        </authorList>
    </citation>
    <scope>NUCLEOTIDE SEQUENCE [LARGE SCALE GENOMIC DNA]</scope>
</reference>